<dbReference type="VEuPathDB" id="FungiDB:AB675_2532"/>
<evidence type="ECO:0000256" key="13">
    <source>
        <dbReference type="ARBA" id="ARBA00022989"/>
    </source>
</evidence>
<dbReference type="InterPro" id="IPR050731">
    <property type="entry name" value="HRD1_E3_ubiq-ligases"/>
</dbReference>
<proteinExistence type="inferred from homology"/>
<feature type="transmembrane region" description="Helical" evidence="17">
    <location>
        <begin position="145"/>
        <end position="166"/>
    </location>
</feature>
<comment type="pathway">
    <text evidence="3">Protein modification; protein ubiquitination.</text>
</comment>
<evidence type="ECO:0000256" key="4">
    <source>
        <dbReference type="ARBA" id="ARBA00010089"/>
    </source>
</evidence>
<sequence length="852" mass="94359">MPARARMRWTAYAGTSTALAAFVVVKALAQRPNFYSAAVYLSQSSANLMILSNFVFAAASSFLFGLQKLLYGQLRPIEIEQLYERAWFAVTETCLAMTIFRGELGPWFMVLFFSLLASKVWGWIGEGRVEILEQQPPRNPKLFHARLATSLTLGCTFNALMLRYIVLQVIGKAQPDMMVMFGFEFAILLVISVSTSVRYAISLFEIGILKEQRRLRGAEMRTERVTKAKRDLDEAQQRAAQSAEPAEQAPGTLTVDAARQALERAERPVDDNEVEVEGWENKGRWVFYLDLATDFLKLVIYLSFFFILLVFYGLPIHIMRDVFLTTRSFFKRIADFLKYRTATRDMNERYPDATAAEIQSEDVCIICREEMRPYQPPAPGQPQHGPAVERMRPKKLPCGHILHFTCLRSWLERQQVCPTCRRSVVPTAAGGVAAPGQAGGVGNQQGQHPAGDRPGPRIFQFGPLRIGVGAARGNNMFEELQHQLEHGRAAPAAQGNQNGPQQYGIGIRWDGRAQRRRHRSPGTMREQLDSMRNQLQQELVALDHNTREYAVLQTMNNELERLRAARNAVAGGQPPQPDATGIPPLPPVHGGPVTNAQFLHTGPAARVVPAGSAQLPEGLVLPEGWSMMPLEPVAVPGVPPVGVPPAPGGQQPSMLDDVRNMFTMPNQPPAPATMALTIRANDDDIVCGGYYCYSYTSWLIKWIVFGVIIASIIAFCLIGYIHARRRMKKGLAPLGYHRWLIPRRSRMAFHNAHPELPNPFMLAQQRRWYTPGYGMHTYAPTNAQGGYYGPPPPQYGTPEWLPAYQPAAGSGAGGMNAAKTDPNQVFVAGQGQGQGAGSGQGQQPQPPRQGPV</sequence>
<feature type="region of interest" description="Disordered" evidence="16">
    <location>
        <begin position="569"/>
        <end position="590"/>
    </location>
</feature>
<keyword evidence="13 17" id="KW-1133">Transmembrane helix</keyword>
<feature type="domain" description="RING-type" evidence="18">
    <location>
        <begin position="364"/>
        <end position="421"/>
    </location>
</feature>
<evidence type="ECO:0000256" key="10">
    <source>
        <dbReference type="ARBA" id="ARBA00022786"/>
    </source>
</evidence>
<keyword evidence="8" id="KW-0479">Metal-binding</keyword>
<dbReference type="GO" id="GO:0005789">
    <property type="term" value="C:endoplasmic reticulum membrane"/>
    <property type="evidence" value="ECO:0007669"/>
    <property type="project" value="UniProtKB-SubCell"/>
</dbReference>
<dbReference type="AlphaFoldDB" id="A0A0N1P3K6"/>
<dbReference type="PROSITE" id="PS50089">
    <property type="entry name" value="ZF_RING_2"/>
    <property type="match status" value="1"/>
</dbReference>
<dbReference type="GO" id="GO:0043161">
    <property type="term" value="P:proteasome-mediated ubiquitin-dependent protein catabolic process"/>
    <property type="evidence" value="ECO:0007669"/>
    <property type="project" value="TreeGrafter"/>
</dbReference>
<name>A0A0N1P3K6_9EURO</name>
<accession>A0A0N1P3K6</accession>
<feature type="region of interest" description="Disordered" evidence="16">
    <location>
        <begin position="431"/>
        <end position="457"/>
    </location>
</feature>
<evidence type="ECO:0000256" key="7">
    <source>
        <dbReference type="ARBA" id="ARBA00022692"/>
    </source>
</evidence>
<keyword evidence="10" id="KW-0833">Ubl conjugation pathway</keyword>
<dbReference type="InterPro" id="IPR013083">
    <property type="entry name" value="Znf_RING/FYVE/PHD"/>
</dbReference>
<dbReference type="GO" id="GO:0008270">
    <property type="term" value="F:zinc ion binding"/>
    <property type="evidence" value="ECO:0007669"/>
    <property type="project" value="UniProtKB-KW"/>
</dbReference>
<dbReference type="OrthoDB" id="7759664at2759"/>
<dbReference type="GO" id="GO:0061630">
    <property type="term" value="F:ubiquitin protein ligase activity"/>
    <property type="evidence" value="ECO:0007669"/>
    <property type="project" value="UniProtKB-EC"/>
</dbReference>
<evidence type="ECO:0000313" key="19">
    <source>
        <dbReference type="EMBL" id="KPI45352.1"/>
    </source>
</evidence>
<dbReference type="EC" id="2.3.2.27" evidence="5"/>
<feature type="transmembrane region" description="Helical" evidence="17">
    <location>
        <begin position="178"/>
        <end position="201"/>
    </location>
</feature>
<evidence type="ECO:0000313" key="20">
    <source>
        <dbReference type="Proteomes" id="UP000038010"/>
    </source>
</evidence>
<reference evidence="19 20" key="1">
    <citation type="submission" date="2015-06" db="EMBL/GenBank/DDBJ databases">
        <title>Draft genome of the ant-associated black yeast Phialophora attae CBS 131958.</title>
        <authorList>
            <person name="Moreno L.F."/>
            <person name="Stielow B.J."/>
            <person name="de Hoog S."/>
            <person name="Vicente V.A."/>
            <person name="Weiss V.A."/>
            <person name="de Vries M."/>
            <person name="Cruz L.M."/>
            <person name="Souza E.M."/>
        </authorList>
    </citation>
    <scope>NUCLEOTIDE SEQUENCE [LARGE SCALE GENOMIC DNA]</scope>
    <source>
        <strain evidence="19 20">CBS 131958</strain>
    </source>
</reference>
<evidence type="ECO:0000256" key="11">
    <source>
        <dbReference type="ARBA" id="ARBA00022824"/>
    </source>
</evidence>
<gene>
    <name evidence="19" type="ORF">AB675_2532</name>
</gene>
<feature type="transmembrane region" description="Helical" evidence="17">
    <location>
        <begin position="106"/>
        <end position="124"/>
    </location>
</feature>
<feature type="transmembrane region" description="Helical" evidence="17">
    <location>
        <begin position="298"/>
        <end position="318"/>
    </location>
</feature>
<evidence type="ECO:0000256" key="17">
    <source>
        <dbReference type="SAM" id="Phobius"/>
    </source>
</evidence>
<evidence type="ECO:0000256" key="1">
    <source>
        <dbReference type="ARBA" id="ARBA00000900"/>
    </source>
</evidence>
<keyword evidence="12" id="KW-0862">Zinc</keyword>
<comment type="similarity">
    <text evidence="4">Belongs to the HRD1 family.</text>
</comment>
<dbReference type="InterPro" id="IPR058051">
    <property type="entry name" value="Znf_RING_synoviolin"/>
</dbReference>
<keyword evidence="9 15" id="KW-0863">Zinc-finger</keyword>
<evidence type="ECO:0000256" key="14">
    <source>
        <dbReference type="ARBA" id="ARBA00023136"/>
    </source>
</evidence>
<protein>
    <recommendedName>
        <fullName evidence="5">RING-type E3 ubiquitin transferase</fullName>
        <ecNumber evidence="5">2.3.2.27</ecNumber>
    </recommendedName>
</protein>
<dbReference type="RefSeq" id="XP_018005315.1">
    <property type="nucleotide sequence ID" value="XM_018142510.1"/>
</dbReference>
<keyword evidence="14 17" id="KW-0472">Membrane</keyword>
<evidence type="ECO:0000256" key="8">
    <source>
        <dbReference type="ARBA" id="ARBA00022723"/>
    </source>
</evidence>
<dbReference type="SMART" id="SM00184">
    <property type="entry name" value="RING"/>
    <property type="match status" value="1"/>
</dbReference>
<evidence type="ECO:0000256" key="15">
    <source>
        <dbReference type="PROSITE-ProRule" id="PRU00175"/>
    </source>
</evidence>
<evidence type="ECO:0000256" key="9">
    <source>
        <dbReference type="ARBA" id="ARBA00022771"/>
    </source>
</evidence>
<dbReference type="Pfam" id="PF12273">
    <property type="entry name" value="RCR"/>
    <property type="match status" value="1"/>
</dbReference>
<feature type="transmembrane region" description="Helical" evidence="17">
    <location>
        <begin position="702"/>
        <end position="721"/>
    </location>
</feature>
<dbReference type="GO" id="GO:0016567">
    <property type="term" value="P:protein ubiquitination"/>
    <property type="evidence" value="ECO:0007669"/>
    <property type="project" value="UniProtKB-UniPathway"/>
</dbReference>
<evidence type="ECO:0000256" key="5">
    <source>
        <dbReference type="ARBA" id="ARBA00012483"/>
    </source>
</evidence>
<dbReference type="InterPro" id="IPR057992">
    <property type="entry name" value="TPR_SYVN1_N"/>
</dbReference>
<evidence type="ECO:0000256" key="2">
    <source>
        <dbReference type="ARBA" id="ARBA00004477"/>
    </source>
</evidence>
<dbReference type="UniPathway" id="UPA00143"/>
<comment type="subcellular location">
    <subcellularLocation>
        <location evidence="2">Endoplasmic reticulum membrane</location>
        <topology evidence="2">Multi-pass membrane protein</topology>
    </subcellularLocation>
</comment>
<dbReference type="PANTHER" id="PTHR22763">
    <property type="entry name" value="RING ZINC FINGER PROTEIN"/>
    <property type="match status" value="1"/>
</dbReference>
<comment type="caution">
    <text evidence="19">The sequence shown here is derived from an EMBL/GenBank/DDBJ whole genome shotgun (WGS) entry which is preliminary data.</text>
</comment>
<keyword evidence="20" id="KW-1185">Reference proteome</keyword>
<organism evidence="19 20">
    <name type="scientific">Cyphellophora attinorum</name>
    <dbReference type="NCBI Taxonomy" id="1664694"/>
    <lineage>
        <taxon>Eukaryota</taxon>
        <taxon>Fungi</taxon>
        <taxon>Dikarya</taxon>
        <taxon>Ascomycota</taxon>
        <taxon>Pezizomycotina</taxon>
        <taxon>Eurotiomycetes</taxon>
        <taxon>Chaetothyriomycetidae</taxon>
        <taxon>Chaetothyriales</taxon>
        <taxon>Cyphellophoraceae</taxon>
        <taxon>Cyphellophora</taxon>
    </lineage>
</organism>
<evidence type="ECO:0000256" key="16">
    <source>
        <dbReference type="SAM" id="MobiDB-lite"/>
    </source>
</evidence>
<evidence type="ECO:0000259" key="18">
    <source>
        <dbReference type="PROSITE" id="PS50089"/>
    </source>
</evidence>
<dbReference type="Pfam" id="PF25563">
    <property type="entry name" value="TPR_SYVN1_N"/>
    <property type="match status" value="1"/>
</dbReference>
<feature type="transmembrane region" description="Helical" evidence="17">
    <location>
        <begin position="45"/>
        <end position="70"/>
    </location>
</feature>
<dbReference type="Proteomes" id="UP000038010">
    <property type="component" value="Unassembled WGS sequence"/>
</dbReference>
<evidence type="ECO:0000256" key="6">
    <source>
        <dbReference type="ARBA" id="ARBA00022679"/>
    </source>
</evidence>
<dbReference type="Gene3D" id="3.30.40.10">
    <property type="entry name" value="Zinc/RING finger domain, C3HC4 (zinc finger)"/>
    <property type="match status" value="1"/>
</dbReference>
<dbReference type="InterPro" id="IPR024766">
    <property type="entry name" value="Znf_RING_H2"/>
</dbReference>
<dbReference type="GeneID" id="28734390"/>
<dbReference type="SUPFAM" id="SSF57850">
    <property type="entry name" value="RING/U-box"/>
    <property type="match status" value="1"/>
</dbReference>
<dbReference type="STRING" id="1664694.A0A0N1P3K6"/>
<dbReference type="Pfam" id="PF12678">
    <property type="entry name" value="zf-rbx1"/>
    <property type="match status" value="1"/>
</dbReference>
<comment type="catalytic activity">
    <reaction evidence="1">
        <text>S-ubiquitinyl-[E2 ubiquitin-conjugating enzyme]-L-cysteine + [acceptor protein]-L-lysine = [E2 ubiquitin-conjugating enzyme]-L-cysteine + N(6)-ubiquitinyl-[acceptor protein]-L-lysine.</text>
        <dbReference type="EC" id="2.3.2.27"/>
    </reaction>
</comment>
<evidence type="ECO:0000256" key="3">
    <source>
        <dbReference type="ARBA" id="ARBA00004906"/>
    </source>
</evidence>
<dbReference type="GO" id="GO:0036503">
    <property type="term" value="P:ERAD pathway"/>
    <property type="evidence" value="ECO:0007669"/>
    <property type="project" value="TreeGrafter"/>
</dbReference>
<keyword evidence="11" id="KW-0256">Endoplasmic reticulum</keyword>
<dbReference type="PANTHER" id="PTHR22763:SF184">
    <property type="entry name" value="E3 UBIQUITIN-PROTEIN LIGASE SYNOVIOLIN"/>
    <property type="match status" value="1"/>
</dbReference>
<dbReference type="InterPro" id="IPR001841">
    <property type="entry name" value="Znf_RING"/>
</dbReference>
<dbReference type="EMBL" id="LFJN01000002">
    <property type="protein sequence ID" value="KPI45352.1"/>
    <property type="molecule type" value="Genomic_DNA"/>
</dbReference>
<dbReference type="CDD" id="cd16479">
    <property type="entry name" value="RING-H2_synoviolin"/>
    <property type="match status" value="1"/>
</dbReference>
<feature type="region of interest" description="Disordered" evidence="16">
    <location>
        <begin position="810"/>
        <end position="852"/>
    </location>
</feature>
<keyword evidence="7 17" id="KW-0812">Transmembrane</keyword>
<keyword evidence="6" id="KW-0808">Transferase</keyword>
<dbReference type="InterPro" id="IPR020999">
    <property type="entry name" value="Chitin_synth_reg_RCR"/>
</dbReference>
<evidence type="ECO:0000256" key="12">
    <source>
        <dbReference type="ARBA" id="ARBA00022833"/>
    </source>
</evidence>
<feature type="compositionally biased region" description="Gly residues" evidence="16">
    <location>
        <begin position="830"/>
        <end position="840"/>
    </location>
</feature>